<organism evidence="3 4">
    <name type="scientific">Xylanibacter muris</name>
    <dbReference type="NCBI Taxonomy" id="2736290"/>
    <lineage>
        <taxon>Bacteria</taxon>
        <taxon>Pseudomonadati</taxon>
        <taxon>Bacteroidota</taxon>
        <taxon>Bacteroidia</taxon>
        <taxon>Bacteroidales</taxon>
        <taxon>Prevotellaceae</taxon>
        <taxon>Xylanibacter</taxon>
    </lineage>
</organism>
<dbReference type="Pfam" id="PF13290">
    <property type="entry name" value="CHB_HEX_C_1"/>
    <property type="match status" value="1"/>
</dbReference>
<protein>
    <recommendedName>
        <fullName evidence="2">GH29D-like beta-sandwich domain-containing protein</fullName>
    </recommendedName>
</protein>
<keyword evidence="1" id="KW-0732">Signal</keyword>
<accession>A0ABX2AKV3</accession>
<feature type="chain" id="PRO_5045500569" description="GH29D-like beta-sandwich domain-containing protein" evidence="1">
    <location>
        <begin position="21"/>
        <end position="893"/>
    </location>
</feature>
<evidence type="ECO:0000313" key="4">
    <source>
        <dbReference type="Proteomes" id="UP000714420"/>
    </source>
</evidence>
<gene>
    <name evidence="3" type="ORF">HPS56_05570</name>
</gene>
<feature type="domain" description="GH29D-like beta-sandwich" evidence="2">
    <location>
        <begin position="450"/>
        <end position="506"/>
    </location>
</feature>
<dbReference type="InterPro" id="IPR059177">
    <property type="entry name" value="GH29D-like_dom"/>
</dbReference>
<comment type="caution">
    <text evidence="3">The sequence shown here is derived from an EMBL/GenBank/DDBJ whole genome shotgun (WGS) entry which is preliminary data.</text>
</comment>
<keyword evidence="4" id="KW-1185">Reference proteome</keyword>
<dbReference type="Proteomes" id="UP000714420">
    <property type="component" value="Unassembled WGS sequence"/>
</dbReference>
<evidence type="ECO:0000256" key="1">
    <source>
        <dbReference type="SAM" id="SignalP"/>
    </source>
</evidence>
<dbReference type="EMBL" id="JABKKF010000004">
    <property type="protein sequence ID" value="NPD91823.1"/>
    <property type="molecule type" value="Genomic_DNA"/>
</dbReference>
<evidence type="ECO:0000313" key="3">
    <source>
        <dbReference type="EMBL" id="NPD91823.1"/>
    </source>
</evidence>
<reference evidence="3 4" key="1">
    <citation type="submission" date="2020-05" db="EMBL/GenBank/DDBJ databases">
        <title>Distinct polysaccharide utilization as determinants for interspecies competition between intestinal Prevotella spp.</title>
        <authorList>
            <person name="Galvez E.J.C."/>
            <person name="Iljazovic A."/>
            <person name="Strowig T."/>
        </authorList>
    </citation>
    <scope>NUCLEOTIDE SEQUENCE [LARGE SCALE GENOMIC DNA]</scope>
    <source>
        <strain evidence="3 4">PMUR</strain>
    </source>
</reference>
<name>A0ABX2AKV3_9BACT</name>
<evidence type="ECO:0000259" key="2">
    <source>
        <dbReference type="Pfam" id="PF13290"/>
    </source>
</evidence>
<dbReference type="RefSeq" id="WP_172275175.1">
    <property type="nucleotide sequence ID" value="NZ_CASGMU010000003.1"/>
</dbReference>
<sequence length="893" mass="95971">MKKLFTLGLTLILSVGAVNSQVRKTWDFTTFSDETKENLNADVAGPQNWIMSKEVDGVITEWKDNKKLSGKIMANGIPIKELEGLEIGTAGLSKNNNMLVRAKGFRMSRAKMELILPKLAPGQTVTLRAQSANATATGRGFVAGNGNLEYISGPEGGICLGNKLEGAAPEQDGNYTLVWKVVGEGEDSVDVKLRVVGGGCDIVLVQIDEGDNPADDRVKIAYLYDSETTNPDNDVVTTAIFPELVEKMGGVKITPIDINAGNADLANVTSDSLQTYSVVVLSDLIPATNPYVSTIKSAIAFVPMLNLTPGLYPAWGYGNVAEGASGSVLVGEAARGSKLFLSSDVAVGSYVGEDGMLSLVSEGNVLGYTAEPGSYFYNDSIIAKTGDINAIHAHNIDRNAYMMIPYAPNVAPDENVIDVFINAVEMLNDTKVAVSKASKATISEEYHHKYTTVSLKSSTKRSNIYYTLDGSEPTTESTLYTEPFDLKESLVVKALVVADGYYNADVVEKTITINELAGAPTISLSKESGKTTVTLIPANEGDVIKYNYMGSTDSMRCSNYVEPIVLTKHATITFFTAEGNGKLQSEPVSQFVDIDDEVVRIDVVSSFNANKEDWSLAGASPSYYIGKNPYSFYDIDNPVGEDAEGNLIYNPMYKATYHNPGKGWAFKTYGQMALWQSTSIGHNPGDFNGYNPQTAEDDDDRVSNYFVSFSSVETDPNGAKDPYSACLYTTEAIQGPFDVVGFIGGYNTEVALYVATDTIDADKVGSDKWQLIGNMSSGTIKGNGDNGKDGSSRIWRKTLLSYEGTDKVFVKVAAAATSGNVLDVLILNHGEKSEEYVTGIEDVMNGSDAAGDVVRTMVYSINGTQLSGTAKGINIVKEVYANGVVKTRKVVVK</sequence>
<feature type="signal peptide" evidence="1">
    <location>
        <begin position="1"/>
        <end position="20"/>
    </location>
</feature>
<proteinExistence type="predicted"/>